<proteinExistence type="inferred from homology"/>
<dbReference type="RefSeq" id="WP_158680726.1">
    <property type="nucleotide sequence ID" value="NZ_BAAAGO010000016.1"/>
</dbReference>
<dbReference type="NCBIfam" id="TIGR00350">
    <property type="entry name" value="lytR_cpsA_psr"/>
    <property type="match status" value="1"/>
</dbReference>
<keyword evidence="6" id="KW-1185">Reference proteome</keyword>
<name>A0A2N9JC24_9ACTN</name>
<evidence type="ECO:0000256" key="3">
    <source>
        <dbReference type="SAM" id="Phobius"/>
    </source>
</evidence>
<dbReference type="AlphaFoldDB" id="A0A2N9JC24"/>
<dbReference type="EMBL" id="LT985188">
    <property type="protein sequence ID" value="SPD85089.1"/>
    <property type="molecule type" value="Genomic_DNA"/>
</dbReference>
<feature type="transmembrane region" description="Helical" evidence="3">
    <location>
        <begin position="39"/>
        <end position="62"/>
    </location>
</feature>
<reference evidence="5 6" key="1">
    <citation type="submission" date="2018-02" db="EMBL/GenBank/DDBJ databases">
        <authorList>
            <person name="Cohen D.B."/>
            <person name="Kent A.D."/>
        </authorList>
    </citation>
    <scope>NUCLEOTIDE SEQUENCE [LARGE SCALE GENOMIC DNA]</scope>
    <source>
        <strain evidence="5">1</strain>
    </source>
</reference>
<dbReference type="Gene3D" id="3.40.630.190">
    <property type="entry name" value="LCP protein"/>
    <property type="match status" value="1"/>
</dbReference>
<dbReference type="PANTHER" id="PTHR33392">
    <property type="entry name" value="POLYISOPRENYL-TEICHOIC ACID--PEPTIDOGLYCAN TEICHOIC ACID TRANSFERASE TAGU"/>
    <property type="match status" value="1"/>
</dbReference>
<evidence type="ECO:0000313" key="6">
    <source>
        <dbReference type="Proteomes" id="UP000238164"/>
    </source>
</evidence>
<organism evidence="5 6">
    <name type="scientific">Micropruina glycogenica</name>
    <dbReference type="NCBI Taxonomy" id="75385"/>
    <lineage>
        <taxon>Bacteria</taxon>
        <taxon>Bacillati</taxon>
        <taxon>Actinomycetota</taxon>
        <taxon>Actinomycetes</taxon>
        <taxon>Propionibacteriales</taxon>
        <taxon>Nocardioidaceae</taxon>
        <taxon>Micropruina</taxon>
    </lineage>
</organism>
<evidence type="ECO:0000256" key="1">
    <source>
        <dbReference type="ARBA" id="ARBA00006068"/>
    </source>
</evidence>
<feature type="compositionally biased region" description="Basic and acidic residues" evidence="2">
    <location>
        <begin position="1"/>
        <end position="10"/>
    </location>
</feature>
<dbReference type="PANTHER" id="PTHR33392:SF6">
    <property type="entry name" value="POLYISOPRENYL-TEICHOIC ACID--PEPTIDOGLYCAN TEICHOIC ACID TRANSFERASE TAGU"/>
    <property type="match status" value="1"/>
</dbReference>
<protein>
    <recommendedName>
        <fullName evidence="4">Cell envelope-related transcriptional attenuator domain-containing protein</fullName>
    </recommendedName>
</protein>
<evidence type="ECO:0000259" key="4">
    <source>
        <dbReference type="Pfam" id="PF03816"/>
    </source>
</evidence>
<feature type="region of interest" description="Disordered" evidence="2">
    <location>
        <begin position="1"/>
        <end position="26"/>
    </location>
</feature>
<dbReference type="InterPro" id="IPR004474">
    <property type="entry name" value="LytR_CpsA_psr"/>
</dbReference>
<dbReference type="OrthoDB" id="9782542at2"/>
<dbReference type="Proteomes" id="UP000238164">
    <property type="component" value="Chromosome 1"/>
</dbReference>
<comment type="similarity">
    <text evidence="1">Belongs to the LytR/CpsA/Psr (LCP) family.</text>
</comment>
<evidence type="ECO:0000313" key="5">
    <source>
        <dbReference type="EMBL" id="SPD85089.1"/>
    </source>
</evidence>
<keyword evidence="3" id="KW-0472">Membrane</keyword>
<keyword evidence="3" id="KW-0812">Transmembrane</keyword>
<feature type="domain" description="Cell envelope-related transcriptional attenuator" evidence="4">
    <location>
        <begin position="109"/>
        <end position="251"/>
    </location>
</feature>
<sequence length="343" mass="37303">MSDHEARPAGDEPSGLHMDDLLTDEAPGNAQPKRAFRRWLIVLGVLVTALVVGFASVVVWGVGQLNAVKREPGLLPPEASTTTNTTDLDDQPLNFLLLGSDSRGDDRGRSDVMMLVHADPSRDRLYLISLPRDLWVPIPGHGTNKINAAYAFGGAPLAVRTVENLLKIHIDHVALTDFEGFFNLIDDLGGVQVFNENASENDGVVFPRGDLKLTGQTALLYVRERYDLPRGDFDRAERQRLVIKAIVDKLASSKTLTDPSKLLAVIGRLSKSVTLDDSLTNKRIIALVQTLQLTSDQVIDQFQVPVAGFGTSADGASYVKPNNKRMAELAAALNSGQLSTYQP</sequence>
<accession>A0A2N9JC24</accession>
<dbReference type="Pfam" id="PF03816">
    <property type="entry name" value="LytR_cpsA_psr"/>
    <property type="match status" value="1"/>
</dbReference>
<gene>
    <name evidence="5" type="ORF">MPLG2_0053</name>
</gene>
<keyword evidence="3" id="KW-1133">Transmembrane helix</keyword>
<evidence type="ECO:0000256" key="2">
    <source>
        <dbReference type="SAM" id="MobiDB-lite"/>
    </source>
</evidence>
<dbReference type="InterPro" id="IPR050922">
    <property type="entry name" value="LytR/CpsA/Psr_CW_biosynth"/>
</dbReference>
<dbReference type="KEGG" id="mgg:MPLG2_0053"/>